<evidence type="ECO:0000256" key="8">
    <source>
        <dbReference type="ARBA" id="ARBA00023242"/>
    </source>
</evidence>
<dbReference type="AlphaFoldDB" id="A0AAJ7BN52"/>
<dbReference type="RefSeq" id="XP_015590249.1">
    <property type="nucleotide sequence ID" value="XM_015734763.2"/>
</dbReference>
<comment type="similarity">
    <text evidence="2">Belongs to the WD repeat HIR1 family.</text>
</comment>
<proteinExistence type="inferred from homology"/>
<feature type="repeat" description="WD" evidence="9">
    <location>
        <begin position="126"/>
        <end position="167"/>
    </location>
</feature>
<dbReference type="GO" id="GO:0006334">
    <property type="term" value="P:nucleosome assembly"/>
    <property type="evidence" value="ECO:0007669"/>
    <property type="project" value="TreeGrafter"/>
</dbReference>
<dbReference type="PRINTS" id="PR00319">
    <property type="entry name" value="GPROTEINB"/>
</dbReference>
<evidence type="ECO:0000313" key="13">
    <source>
        <dbReference type="RefSeq" id="XP_015590249.1"/>
    </source>
</evidence>
<dbReference type="Gene3D" id="2.130.10.10">
    <property type="entry name" value="YVTN repeat-like/Quinoprotein amine dehydrogenase"/>
    <property type="match status" value="2"/>
</dbReference>
<dbReference type="InterPro" id="IPR036322">
    <property type="entry name" value="WD40_repeat_dom_sf"/>
</dbReference>
<dbReference type="InterPro" id="IPR001632">
    <property type="entry name" value="WD40_G-protein_beta-like"/>
</dbReference>
<keyword evidence="8" id="KW-0539">Nucleus</keyword>
<evidence type="ECO:0000256" key="10">
    <source>
        <dbReference type="SAM" id="MobiDB-lite"/>
    </source>
</evidence>
<dbReference type="GeneID" id="107265362"/>
<dbReference type="PROSITE" id="PS50082">
    <property type="entry name" value="WD_REPEATS_2"/>
    <property type="match status" value="3"/>
</dbReference>
<dbReference type="Proteomes" id="UP000694920">
    <property type="component" value="Unplaced"/>
</dbReference>
<keyword evidence="3 9" id="KW-0853">WD repeat</keyword>
<feature type="repeat" description="WD" evidence="9">
    <location>
        <begin position="67"/>
        <end position="99"/>
    </location>
</feature>
<evidence type="ECO:0000256" key="1">
    <source>
        <dbReference type="ARBA" id="ARBA00004123"/>
    </source>
</evidence>
<feature type="region of interest" description="Disordered" evidence="10">
    <location>
        <begin position="525"/>
        <end position="551"/>
    </location>
</feature>
<evidence type="ECO:0000256" key="3">
    <source>
        <dbReference type="ARBA" id="ARBA00022574"/>
    </source>
</evidence>
<evidence type="ECO:0000256" key="6">
    <source>
        <dbReference type="ARBA" id="ARBA00022853"/>
    </source>
</evidence>
<comment type="subcellular location">
    <subcellularLocation>
        <location evidence="1">Nucleus</location>
    </subcellularLocation>
</comment>
<dbReference type="InterPro" id="IPR015943">
    <property type="entry name" value="WD40/YVTN_repeat-like_dom_sf"/>
</dbReference>
<evidence type="ECO:0000256" key="9">
    <source>
        <dbReference type="PROSITE-ProRule" id="PRU00221"/>
    </source>
</evidence>
<sequence length="567" mass="63469">MKCTIPEISWHNRDPVLSIDVQPGTINSEKNEISWRVATGGADSHILIWHVKINEVGAAVVTFIADLDRHQRAVNVVRFSPSGEILASGDDESAIILWKQKIGFEPPPLDSEENQNKEHWKSWKVLRGHLQDIYDISWSPDSTSLISGSVDNTAILWDIQKGKNIGIISEHKGFVQGVAWDPGNQYVCTLSTDRICRLIDINTKKTVQRVSKAKIPTPPGHHLEGQTVRLFHDDTFKSFFRRLTFSLDGALILAPSGIIEPQDSSEKFANTTIIFSRHNLREPIAVLPSLDESTIAIRCCPIYFELRDNGPASMMALPYRMVFAVATQKSVLIYDTQQTSPIAVVSNIHYTRLTDVSWSSDGQILVISSTDGYCSIVHFRNDELGKAYQMDKSISANNYLNNSKKISQKVSIKDDIVSDNQPFLDSDNNAMDIDIKKTNIESDDDGDVMAVDTALTKKTQNEVAKDKTTAETGKRNEIEEIIEETEDIHLVYKEESTVNDITNNAPAIEVTKTVAINSEKVIEKNSKDSKCTKHTPPKPEITSMTLNRTPRRVQLITLSSPKRTKKE</sequence>
<keyword evidence="7" id="KW-0234">DNA repair</keyword>
<evidence type="ECO:0000256" key="2">
    <source>
        <dbReference type="ARBA" id="ARBA00007306"/>
    </source>
</evidence>
<accession>A0AAJ7BN52</accession>
<dbReference type="KEGG" id="ccin:107265362"/>
<evidence type="ECO:0000259" key="11">
    <source>
        <dbReference type="Pfam" id="PF24105"/>
    </source>
</evidence>
<dbReference type="PROSITE" id="PS50294">
    <property type="entry name" value="WD_REPEATS_REGION"/>
    <property type="match status" value="2"/>
</dbReference>
<keyword evidence="12" id="KW-1185">Reference proteome</keyword>
<feature type="domain" description="CAF1B/HIR1 beta-propeller" evidence="11">
    <location>
        <begin position="1"/>
        <end position="384"/>
    </location>
</feature>
<keyword evidence="4" id="KW-0677">Repeat</keyword>
<dbReference type="PROSITE" id="PS00678">
    <property type="entry name" value="WD_REPEATS_1"/>
    <property type="match status" value="1"/>
</dbReference>
<name>A0AAJ7BN52_CEPCN</name>
<dbReference type="InterPro" id="IPR045145">
    <property type="entry name" value="PTHR15271"/>
</dbReference>
<organism evidence="12 13">
    <name type="scientific">Cephus cinctus</name>
    <name type="common">Wheat stem sawfly</name>
    <dbReference type="NCBI Taxonomy" id="211228"/>
    <lineage>
        <taxon>Eukaryota</taxon>
        <taxon>Metazoa</taxon>
        <taxon>Ecdysozoa</taxon>
        <taxon>Arthropoda</taxon>
        <taxon>Hexapoda</taxon>
        <taxon>Insecta</taxon>
        <taxon>Pterygota</taxon>
        <taxon>Neoptera</taxon>
        <taxon>Endopterygota</taxon>
        <taxon>Hymenoptera</taxon>
        <taxon>Cephoidea</taxon>
        <taxon>Cephidae</taxon>
        <taxon>Cephus</taxon>
    </lineage>
</organism>
<dbReference type="Pfam" id="PF24105">
    <property type="entry name" value="Beta-prop_CAF1B_HIR1"/>
    <property type="match status" value="1"/>
</dbReference>
<dbReference type="InterPro" id="IPR001680">
    <property type="entry name" value="WD40_rpt"/>
</dbReference>
<dbReference type="GO" id="GO:0006335">
    <property type="term" value="P:DNA replication-dependent chromatin assembly"/>
    <property type="evidence" value="ECO:0007669"/>
    <property type="project" value="InterPro"/>
</dbReference>
<dbReference type="SMART" id="SM00320">
    <property type="entry name" value="WD40"/>
    <property type="match status" value="5"/>
</dbReference>
<evidence type="ECO:0000256" key="7">
    <source>
        <dbReference type="ARBA" id="ARBA00023204"/>
    </source>
</evidence>
<keyword evidence="5" id="KW-0227">DNA damage</keyword>
<dbReference type="CTD" id="36107"/>
<evidence type="ECO:0000256" key="5">
    <source>
        <dbReference type="ARBA" id="ARBA00022763"/>
    </source>
</evidence>
<keyword evidence="6" id="KW-0156">Chromatin regulator</keyword>
<dbReference type="PANTHER" id="PTHR15271:SF4">
    <property type="entry name" value="CHROMATIN ASSEMBLY FACTOR 1 SUBUNIT B"/>
    <property type="match status" value="1"/>
</dbReference>
<dbReference type="GO" id="GO:0033186">
    <property type="term" value="C:CAF-1 complex"/>
    <property type="evidence" value="ECO:0007669"/>
    <property type="project" value="TreeGrafter"/>
</dbReference>
<protein>
    <submittedName>
        <fullName evidence="13">Chromatin assembly factor 1 subunit B</fullName>
    </submittedName>
</protein>
<evidence type="ECO:0000313" key="12">
    <source>
        <dbReference type="Proteomes" id="UP000694920"/>
    </source>
</evidence>
<dbReference type="SUPFAM" id="SSF50978">
    <property type="entry name" value="WD40 repeat-like"/>
    <property type="match status" value="1"/>
</dbReference>
<dbReference type="InterPro" id="IPR055410">
    <property type="entry name" value="Beta-prop_CAF1B_HIR1"/>
</dbReference>
<dbReference type="PANTHER" id="PTHR15271">
    <property type="entry name" value="CHROMATIN ASSEMBLY FACTOR 1 SUBUNIT B"/>
    <property type="match status" value="1"/>
</dbReference>
<evidence type="ECO:0000256" key="4">
    <source>
        <dbReference type="ARBA" id="ARBA00022737"/>
    </source>
</evidence>
<dbReference type="GO" id="GO:0005634">
    <property type="term" value="C:nucleus"/>
    <property type="evidence" value="ECO:0007669"/>
    <property type="project" value="UniProtKB-SubCell"/>
</dbReference>
<gene>
    <name evidence="13" type="primary">LOC107265362</name>
</gene>
<dbReference type="GO" id="GO:0006281">
    <property type="term" value="P:DNA repair"/>
    <property type="evidence" value="ECO:0007669"/>
    <property type="project" value="UniProtKB-KW"/>
</dbReference>
<reference evidence="13" key="1">
    <citation type="submission" date="2025-08" db="UniProtKB">
        <authorList>
            <consortium name="RefSeq"/>
        </authorList>
    </citation>
    <scope>IDENTIFICATION</scope>
</reference>
<feature type="repeat" description="WD" evidence="9">
    <location>
        <begin position="168"/>
        <end position="209"/>
    </location>
</feature>
<dbReference type="InterPro" id="IPR019775">
    <property type="entry name" value="WD40_repeat_CS"/>
</dbReference>